<comment type="caution">
    <text evidence="8">The sequence shown here is derived from an EMBL/GenBank/DDBJ whole genome shotgun (WGS) entry which is preliminary data.</text>
</comment>
<dbReference type="PANTHER" id="PTHR43413:SF1">
    <property type="entry name" value="SIROHEME DECARBOXYLASE NIRL SUBUNIT"/>
    <property type="match status" value="1"/>
</dbReference>
<dbReference type="Proteomes" id="UP000622687">
    <property type="component" value="Unassembled WGS sequence"/>
</dbReference>
<dbReference type="InterPro" id="IPR053953">
    <property type="entry name" value="NirdL-like_HTH"/>
</dbReference>
<organism evidence="8 9">
    <name type="scientific">Clostridium aciditolerans</name>
    <dbReference type="NCBI Taxonomy" id="339861"/>
    <lineage>
        <taxon>Bacteria</taxon>
        <taxon>Bacillati</taxon>
        <taxon>Bacillota</taxon>
        <taxon>Clostridia</taxon>
        <taxon>Eubacteriales</taxon>
        <taxon>Clostridiaceae</taxon>
        <taxon>Clostridium</taxon>
    </lineage>
</organism>
<evidence type="ECO:0000256" key="3">
    <source>
        <dbReference type="ARBA" id="ARBA00023457"/>
    </source>
</evidence>
<dbReference type="Gene3D" id="3.30.70.3460">
    <property type="match status" value="1"/>
</dbReference>
<dbReference type="Pfam" id="PF22451">
    <property type="entry name" value="NirdL-like_HTH"/>
    <property type="match status" value="1"/>
</dbReference>
<feature type="domain" description="Siroheme decarboxylase NirL-like HTH" evidence="7">
    <location>
        <begin position="6"/>
        <end position="52"/>
    </location>
</feature>
<dbReference type="AlphaFoldDB" id="A0A934HX70"/>
<evidence type="ECO:0000256" key="2">
    <source>
        <dbReference type="ARBA" id="ARBA00023444"/>
    </source>
</evidence>
<evidence type="ECO:0000256" key="4">
    <source>
        <dbReference type="ARBA" id="ARBA00023471"/>
    </source>
</evidence>
<dbReference type="RefSeq" id="WP_211142127.1">
    <property type="nucleotide sequence ID" value="NZ_JAEEGB010000007.1"/>
</dbReference>
<feature type="domain" description="Siroheme decarboxylase AsnC-like ligand binding" evidence="6">
    <location>
        <begin position="62"/>
        <end position="147"/>
    </location>
</feature>
<evidence type="ECO:0000256" key="1">
    <source>
        <dbReference type="ARBA" id="ARBA00023239"/>
    </source>
</evidence>
<reference evidence="8" key="1">
    <citation type="submission" date="2020-12" db="EMBL/GenBank/DDBJ databases">
        <title>Clostridium thailandense sp. nov., a novel acetogenic bacterium isolated from peat land soil in Thailand.</title>
        <authorList>
            <person name="Chaikitkaew S."/>
            <person name="Birkeland N.K."/>
        </authorList>
    </citation>
    <scope>NUCLEOTIDE SEQUENCE</scope>
    <source>
        <strain evidence="8">DSM 17425</strain>
    </source>
</reference>
<keyword evidence="9" id="KW-1185">Reference proteome</keyword>
<keyword evidence="1" id="KW-0456">Lyase</keyword>
<dbReference type="EC" id="4.1.1.111" evidence="4"/>
<protein>
    <recommendedName>
        <fullName evidence="4">siroheme decarboxylase</fullName>
        <ecNumber evidence="4">4.1.1.111</ecNumber>
    </recommendedName>
</protein>
<comment type="pathway">
    <text evidence="2">Porphyrin-containing compound metabolism.</text>
</comment>
<dbReference type="InterPro" id="IPR050684">
    <property type="entry name" value="HTH-Siroheme_Decarb"/>
</dbReference>
<accession>A0A934HX70</accession>
<dbReference type="InterPro" id="IPR040523">
    <property type="entry name" value="AsnC_trans_reg2"/>
</dbReference>
<evidence type="ECO:0000259" key="7">
    <source>
        <dbReference type="Pfam" id="PF22451"/>
    </source>
</evidence>
<sequence length="155" mass="18044">MFNSIEKTIISKLSGDIPLVKEPYKKIAEEVGITEKEVLDKVKDLQDRGILRRVGGILYHRQAGFKYNAMVVWVIPKNKIEETAKTICLFKEVTHCYQRPTFDGWPYNLFTMIHGESTDYCENVIGQIAKSIKIQDYKVLYSLKELKKSSKRYFD</sequence>
<dbReference type="GO" id="GO:0016829">
    <property type="term" value="F:lyase activity"/>
    <property type="evidence" value="ECO:0007669"/>
    <property type="project" value="UniProtKB-KW"/>
</dbReference>
<proteinExistence type="inferred from homology"/>
<gene>
    <name evidence="8" type="ORF">I6U51_07895</name>
</gene>
<evidence type="ECO:0000313" key="9">
    <source>
        <dbReference type="Proteomes" id="UP000622687"/>
    </source>
</evidence>
<dbReference type="Pfam" id="PF17805">
    <property type="entry name" value="AsnC_trans_reg2"/>
    <property type="match status" value="1"/>
</dbReference>
<dbReference type="EMBL" id="JAEEGB010000007">
    <property type="protein sequence ID" value="MBI6872632.1"/>
    <property type="molecule type" value="Genomic_DNA"/>
</dbReference>
<evidence type="ECO:0000259" key="6">
    <source>
        <dbReference type="Pfam" id="PF17805"/>
    </source>
</evidence>
<comment type="catalytic activity">
    <reaction evidence="5">
        <text>siroheme + 2 H(+) = 12,18-didecarboxysiroheme + 2 CO2</text>
        <dbReference type="Rhea" id="RHEA:19093"/>
        <dbReference type="ChEBI" id="CHEBI:15378"/>
        <dbReference type="ChEBI" id="CHEBI:16526"/>
        <dbReference type="ChEBI" id="CHEBI:60052"/>
        <dbReference type="ChEBI" id="CHEBI:140497"/>
        <dbReference type="EC" id="4.1.1.111"/>
    </reaction>
</comment>
<evidence type="ECO:0000313" key="8">
    <source>
        <dbReference type="EMBL" id="MBI6872632.1"/>
    </source>
</evidence>
<comment type="similarity">
    <text evidence="3">Belongs to the Ahb/Nir family.</text>
</comment>
<dbReference type="PANTHER" id="PTHR43413">
    <property type="entry name" value="TRANSCRIPTIONAL REGULATOR, ASNC FAMILY"/>
    <property type="match status" value="1"/>
</dbReference>
<evidence type="ECO:0000256" key="5">
    <source>
        <dbReference type="ARBA" id="ARBA00048470"/>
    </source>
</evidence>
<name>A0A934HX70_9CLOT</name>